<dbReference type="PANTHER" id="PTHR11709">
    <property type="entry name" value="MULTI-COPPER OXIDASE"/>
    <property type="match status" value="1"/>
</dbReference>
<dbReference type="PROSITE" id="PS51318">
    <property type="entry name" value="TAT"/>
    <property type="match status" value="1"/>
</dbReference>
<dbReference type="InterPro" id="IPR006311">
    <property type="entry name" value="TAT_signal"/>
</dbReference>
<evidence type="ECO:0000259" key="6">
    <source>
        <dbReference type="Pfam" id="PF07732"/>
    </source>
</evidence>
<dbReference type="InterPro" id="IPR011706">
    <property type="entry name" value="Cu-oxidase_C"/>
</dbReference>
<dbReference type="SUPFAM" id="SSF49503">
    <property type="entry name" value="Cupredoxins"/>
    <property type="match status" value="3"/>
</dbReference>
<sequence>MTRQRAGAFSLTRRNFLALSAAGTSAVVLAACGNGSSAATVVGPDSDVVGQAEDARRSAVGRQVDISLRAQSSTIDLGGVQVQTWTFGDRLPGAEIRLSRGDVLRAQLDNRLEQETTIHWHGIALRNDMDGVPGLTQPAVASGDSFGYDFTVPDAGTYFFHPHVGTQLDRGLYAPLIVEDPADGSDYDLEAVLVLDDWLDGVAGDPDRELERLRSEGMSMGGMSMSAPTAQSPLGGDTGDVSYPYYLINGKIAADPIVLGGRPGQRLRLRIINAAADTAFRFAVGGHPLTVTHSDGFPVQPEQAQCLLIGMGERYDAIITLQDGAFPIVAAAEGKDGSGFAVLRTGPGAAPQSSVRPAELSAAPVMADQLMSLDTVRLSAREPDRTYDIALGMEMGGYTWTLNGETYEQHTPLDVREGERVRLRFVNATTMFHPMHLHGHTFEVVNGAGSGPRKDTSLVLPNQTVEVDFDTDNPGQWLLHCHNLYHGEAGMMTSVSYLA</sequence>
<name>A0A6J7E4N6_9ZZZZ</name>
<dbReference type="CDD" id="cd13861">
    <property type="entry name" value="CuRO_1_CumA_like"/>
    <property type="match status" value="1"/>
</dbReference>
<protein>
    <submittedName>
        <fullName evidence="7">Unannotated protein</fullName>
    </submittedName>
</protein>
<dbReference type="InterPro" id="IPR008972">
    <property type="entry name" value="Cupredoxin"/>
</dbReference>
<reference evidence="7" key="1">
    <citation type="submission" date="2020-05" db="EMBL/GenBank/DDBJ databases">
        <authorList>
            <person name="Chiriac C."/>
            <person name="Salcher M."/>
            <person name="Ghai R."/>
            <person name="Kavagutti S V."/>
        </authorList>
    </citation>
    <scope>NUCLEOTIDE SEQUENCE</scope>
</reference>
<evidence type="ECO:0000256" key="3">
    <source>
        <dbReference type="ARBA" id="ARBA00023008"/>
    </source>
</evidence>
<dbReference type="GO" id="GO:0005507">
    <property type="term" value="F:copper ion binding"/>
    <property type="evidence" value="ECO:0007669"/>
    <property type="project" value="InterPro"/>
</dbReference>
<evidence type="ECO:0000256" key="2">
    <source>
        <dbReference type="ARBA" id="ARBA00023002"/>
    </source>
</evidence>
<dbReference type="AlphaFoldDB" id="A0A6J7E4N6"/>
<dbReference type="CDD" id="cd13870">
    <property type="entry name" value="CuRO_2_CopA_like_1"/>
    <property type="match status" value="1"/>
</dbReference>
<dbReference type="PROSITE" id="PS51257">
    <property type="entry name" value="PROKAR_LIPOPROTEIN"/>
    <property type="match status" value="1"/>
</dbReference>
<dbReference type="GO" id="GO:0016491">
    <property type="term" value="F:oxidoreductase activity"/>
    <property type="evidence" value="ECO:0007669"/>
    <property type="project" value="UniProtKB-KW"/>
</dbReference>
<gene>
    <name evidence="7" type="ORF">UFOPK3472_00164</name>
</gene>
<keyword evidence="2" id="KW-0560">Oxidoreductase</keyword>
<dbReference type="InterPro" id="IPR045087">
    <property type="entry name" value="Cu-oxidase_fam"/>
</dbReference>
<dbReference type="InterPro" id="IPR002355">
    <property type="entry name" value="Cu_oxidase_Cu_BS"/>
</dbReference>
<feature type="domain" description="Plastocyanin-like" evidence="5">
    <location>
        <begin position="394"/>
        <end position="495"/>
    </location>
</feature>
<dbReference type="CDD" id="cd13896">
    <property type="entry name" value="CuRO_3_CopA"/>
    <property type="match status" value="1"/>
</dbReference>
<feature type="domain" description="Plastocyanin-like" evidence="4">
    <location>
        <begin position="246"/>
        <end position="345"/>
    </location>
</feature>
<evidence type="ECO:0000259" key="4">
    <source>
        <dbReference type="Pfam" id="PF00394"/>
    </source>
</evidence>
<accession>A0A6J7E4N6</accession>
<keyword evidence="1" id="KW-0479">Metal-binding</keyword>
<dbReference type="InterPro" id="IPR011707">
    <property type="entry name" value="Cu-oxidase-like_N"/>
</dbReference>
<dbReference type="Pfam" id="PF07731">
    <property type="entry name" value="Cu-oxidase_2"/>
    <property type="match status" value="1"/>
</dbReference>
<evidence type="ECO:0000259" key="5">
    <source>
        <dbReference type="Pfam" id="PF07731"/>
    </source>
</evidence>
<dbReference type="PROSITE" id="PS00080">
    <property type="entry name" value="MULTICOPPER_OXIDASE2"/>
    <property type="match status" value="1"/>
</dbReference>
<evidence type="ECO:0000256" key="1">
    <source>
        <dbReference type="ARBA" id="ARBA00022723"/>
    </source>
</evidence>
<proteinExistence type="predicted"/>
<feature type="domain" description="Plastocyanin-like" evidence="6">
    <location>
        <begin position="77"/>
        <end position="182"/>
    </location>
</feature>
<organism evidence="7">
    <name type="scientific">freshwater metagenome</name>
    <dbReference type="NCBI Taxonomy" id="449393"/>
    <lineage>
        <taxon>unclassified sequences</taxon>
        <taxon>metagenomes</taxon>
        <taxon>ecological metagenomes</taxon>
    </lineage>
</organism>
<dbReference type="Gene3D" id="2.60.40.420">
    <property type="entry name" value="Cupredoxins - blue copper proteins"/>
    <property type="match status" value="3"/>
</dbReference>
<dbReference type="PROSITE" id="PS00079">
    <property type="entry name" value="MULTICOPPER_OXIDASE1"/>
    <property type="match status" value="1"/>
</dbReference>
<dbReference type="InterPro" id="IPR001117">
    <property type="entry name" value="Cu-oxidase_2nd"/>
</dbReference>
<dbReference type="Pfam" id="PF07732">
    <property type="entry name" value="Cu-oxidase_3"/>
    <property type="match status" value="1"/>
</dbReference>
<evidence type="ECO:0000313" key="7">
    <source>
        <dbReference type="EMBL" id="CAB4874693.1"/>
    </source>
</evidence>
<dbReference type="InterPro" id="IPR033138">
    <property type="entry name" value="Cu_oxidase_CS"/>
</dbReference>
<dbReference type="InterPro" id="IPR034279">
    <property type="entry name" value="CuRO_3_CopA"/>
</dbReference>
<dbReference type="PANTHER" id="PTHR11709:SF394">
    <property type="entry name" value="FI03373P-RELATED"/>
    <property type="match status" value="1"/>
</dbReference>
<keyword evidence="3" id="KW-0186">Copper</keyword>
<dbReference type="Pfam" id="PF00394">
    <property type="entry name" value="Cu-oxidase"/>
    <property type="match status" value="1"/>
</dbReference>
<dbReference type="EMBL" id="CAFBLX010000006">
    <property type="protein sequence ID" value="CAB4874693.1"/>
    <property type="molecule type" value="Genomic_DNA"/>
</dbReference>